<reference evidence="3" key="2">
    <citation type="submission" date="2020-05" db="EMBL/GenBank/DDBJ databases">
        <title>Complete genome sequence of Bradyrhizobium diazoefficiens XF6 isolated from soybean nodule.</title>
        <authorList>
            <person name="Noda R."/>
            <person name="Kakizaki K."/>
            <person name="Minamisawa K."/>
        </authorList>
    </citation>
    <scope>NUCLEOTIDE SEQUENCE</scope>
    <source>
        <strain evidence="3">XF6</strain>
    </source>
</reference>
<evidence type="ECO:0000313" key="2">
    <source>
        <dbReference type="EMBL" id="BCE55173.1"/>
    </source>
</evidence>
<evidence type="ECO:0000259" key="1">
    <source>
        <dbReference type="Pfam" id="PF07157"/>
    </source>
</evidence>
<dbReference type="EMBL" id="AP023096">
    <property type="protein sequence ID" value="BCE63906.1"/>
    <property type="molecule type" value="Genomic_DNA"/>
</dbReference>
<sequence length="183" mass="20753">MTNIFDLPAVWRKALMPASFNGARFHCEANARESGRRIVEHQFPKKELPYAEDMGRAPREFTIRGYCIVFPYDSEYALYQRDYRRPRDELIKQLEAEGPGTLQLPTQPAQQVVCPRYRMSEEERFGGYCVFDMTFLEYGLDPQALAPTIATASAIAEASEALRAQVLRAMSAPQLPPTRAISA</sequence>
<dbReference type="InterPro" id="IPR009826">
    <property type="entry name" value="DNA_circ_N"/>
</dbReference>
<dbReference type="Pfam" id="PF07157">
    <property type="entry name" value="DNA_circ_N"/>
    <property type="match status" value="1"/>
</dbReference>
<proteinExistence type="predicted"/>
<name>A0A810AEY8_9BRAD</name>
<dbReference type="RefSeq" id="WP_182869759.1">
    <property type="nucleotide sequence ID" value="NZ_AP022638.1"/>
</dbReference>
<accession>A0A810AEY8</accession>
<dbReference type="EMBL" id="AP023095">
    <property type="protein sequence ID" value="BCE55173.1"/>
    <property type="molecule type" value="Genomic_DNA"/>
</dbReference>
<dbReference type="AlphaFoldDB" id="A0A810AEY8"/>
<organism evidence="3">
    <name type="scientific">Bradyrhizobium diazoefficiens</name>
    <dbReference type="NCBI Taxonomy" id="1355477"/>
    <lineage>
        <taxon>Bacteria</taxon>
        <taxon>Pseudomonadati</taxon>
        <taxon>Pseudomonadota</taxon>
        <taxon>Alphaproteobacteria</taxon>
        <taxon>Hyphomicrobiales</taxon>
        <taxon>Nitrobacteraceae</taxon>
        <taxon>Bradyrhizobium</taxon>
    </lineage>
</organism>
<feature type="domain" description="DNA circulation N-terminal" evidence="1">
    <location>
        <begin position="16"/>
        <end position="107"/>
    </location>
</feature>
<gene>
    <name evidence="2" type="ORF">XF5B_26850</name>
    <name evidence="3" type="ORF">XF6B_27050</name>
</gene>
<reference evidence="2" key="1">
    <citation type="submission" date="2020-05" db="EMBL/GenBank/DDBJ databases">
        <title>Complete genome sequence of Bradyrhizobium diazoefficiens XF5 isolated from soybean nodule.</title>
        <authorList>
            <person name="Noda R."/>
            <person name="Kakizaki K."/>
            <person name="Minamisawa K."/>
        </authorList>
    </citation>
    <scope>NUCLEOTIDE SEQUENCE</scope>
    <source>
        <strain evidence="2">XF5</strain>
    </source>
</reference>
<evidence type="ECO:0000313" key="3">
    <source>
        <dbReference type="EMBL" id="BCE63906.1"/>
    </source>
</evidence>
<protein>
    <recommendedName>
        <fullName evidence="1">DNA circulation N-terminal domain-containing protein</fullName>
    </recommendedName>
</protein>